<proteinExistence type="predicted"/>
<feature type="chain" id="PRO_5012423570" evidence="1">
    <location>
        <begin position="20"/>
        <end position="141"/>
    </location>
</feature>
<organism evidence="2 3">
    <name type="scientific">Brevundimonas subvibrioides</name>
    <dbReference type="NCBI Taxonomy" id="74313"/>
    <lineage>
        <taxon>Bacteria</taxon>
        <taxon>Pseudomonadati</taxon>
        <taxon>Pseudomonadota</taxon>
        <taxon>Alphaproteobacteria</taxon>
        <taxon>Caulobacterales</taxon>
        <taxon>Caulobacteraceae</taxon>
        <taxon>Brevundimonas</taxon>
    </lineage>
</organism>
<evidence type="ECO:0000313" key="2">
    <source>
        <dbReference type="EMBL" id="OYX55220.1"/>
    </source>
</evidence>
<dbReference type="Proteomes" id="UP000216147">
    <property type="component" value="Unassembled WGS sequence"/>
</dbReference>
<keyword evidence="1" id="KW-0732">Signal</keyword>
<evidence type="ECO:0000313" key="3">
    <source>
        <dbReference type="Proteomes" id="UP000216147"/>
    </source>
</evidence>
<gene>
    <name evidence="2" type="ORF">B7Y86_14135</name>
</gene>
<dbReference type="AlphaFoldDB" id="A0A258HDY3"/>
<reference evidence="2 3" key="1">
    <citation type="submission" date="2017-03" db="EMBL/GenBank/DDBJ databases">
        <title>Lifting the veil on microbial sulfur biogeochemistry in mining wastewaters.</title>
        <authorList>
            <person name="Kantor R.S."/>
            <person name="Colenbrander Nelson T."/>
            <person name="Marshall S."/>
            <person name="Bennett D."/>
            <person name="Apte S."/>
            <person name="Camacho D."/>
            <person name="Thomas B.C."/>
            <person name="Warren L.A."/>
            <person name="Banfield J.F."/>
        </authorList>
    </citation>
    <scope>NUCLEOTIDE SEQUENCE [LARGE SCALE GENOMIC DNA]</scope>
    <source>
        <strain evidence="2">32-68-21</strain>
    </source>
</reference>
<name>A0A258HDY3_9CAUL</name>
<sequence length="141" mass="14138">MKTMMITAVLALAPAAAMAQATGIGQPIEAPVLPGAVLDAACGNLYDMAGKAFCVTAPLASIGALADAYVAHFESQGWIAAGGDDNRVVFIKRKDAGGCDGMQLQAFYDPNRPAGPEVPGYIAMATVPGDVCAAAAAAPAQ</sequence>
<feature type="signal peptide" evidence="1">
    <location>
        <begin position="1"/>
        <end position="19"/>
    </location>
</feature>
<comment type="caution">
    <text evidence="2">The sequence shown here is derived from an EMBL/GenBank/DDBJ whole genome shotgun (WGS) entry which is preliminary data.</text>
</comment>
<protein>
    <submittedName>
        <fullName evidence="2">Uncharacterized protein</fullName>
    </submittedName>
</protein>
<accession>A0A258HDY3</accession>
<evidence type="ECO:0000256" key="1">
    <source>
        <dbReference type="SAM" id="SignalP"/>
    </source>
</evidence>
<dbReference type="EMBL" id="NCEQ01000015">
    <property type="protein sequence ID" value="OYX55220.1"/>
    <property type="molecule type" value="Genomic_DNA"/>
</dbReference>